<keyword evidence="5" id="KW-1185">Reference proteome</keyword>
<evidence type="ECO:0000313" key="4">
    <source>
        <dbReference type="EMBL" id="QGN16033.1"/>
    </source>
</evidence>
<dbReference type="Proteomes" id="UP000422736">
    <property type="component" value="Chromosome 4"/>
</dbReference>
<name>A0ABX6EY84_KLUMA</name>
<evidence type="ECO:0000256" key="2">
    <source>
        <dbReference type="ARBA" id="ARBA00020644"/>
    </source>
</evidence>
<feature type="compositionally biased region" description="Basic residues" evidence="3">
    <location>
        <begin position="19"/>
        <end position="29"/>
    </location>
</feature>
<dbReference type="PANTHER" id="PTHR31809:SF0">
    <property type="entry name" value="BUD13 HOMOLOG"/>
    <property type="match status" value="1"/>
</dbReference>
<sequence>MSLNDFLAKAYGSKSGDKKSKKAKAKNKKLSSPGKPDSDSIISTSSIDIVDNSSKIVDTNKKDITSGQSGEVLWKNLETKQLEPLKLTPSDDANAELNKKEQMSSGAFAGLHTAEEIEKQIANKEQLDIKEAGILTGNQTTTYRDEKGKIIHGYEKKMEEKRDMENLAKVRREEEIKIRNMGEVQLSNINEKKSKDTSLLIEDPLLLSNSSKKTPTSLLGRKLYDKRYPENRFGIAPGYRWDGVDRSNGFEAKWFKKSNEITEAKLKERSSNRDF</sequence>
<evidence type="ECO:0000256" key="1">
    <source>
        <dbReference type="ARBA" id="ARBA00011069"/>
    </source>
</evidence>
<protein>
    <recommendedName>
        <fullName evidence="2">Pre-mRNA-splicing factor CWC26</fullName>
    </recommendedName>
</protein>
<feature type="region of interest" description="Disordered" evidence="3">
    <location>
        <begin position="1"/>
        <end position="44"/>
    </location>
</feature>
<organism evidence="4 5">
    <name type="scientific">Kluyveromyces marxianus</name>
    <name type="common">Yeast</name>
    <name type="synonym">Candida kefyr</name>
    <dbReference type="NCBI Taxonomy" id="4911"/>
    <lineage>
        <taxon>Eukaryota</taxon>
        <taxon>Fungi</taxon>
        <taxon>Dikarya</taxon>
        <taxon>Ascomycota</taxon>
        <taxon>Saccharomycotina</taxon>
        <taxon>Saccharomycetes</taxon>
        <taxon>Saccharomycetales</taxon>
        <taxon>Saccharomycetaceae</taxon>
        <taxon>Kluyveromyces</taxon>
    </lineage>
</organism>
<reference evidence="4 5" key="1">
    <citation type="submission" date="2016-03" db="EMBL/GenBank/DDBJ databases">
        <title>How can Kluyveromyces marxianus grow so fast - potential evolutionary course in Saccharomyces Complex revealed by comparative genomics.</title>
        <authorList>
            <person name="Mo W."/>
            <person name="Lu W."/>
            <person name="Yang X."/>
            <person name="Qi J."/>
            <person name="Lv H."/>
        </authorList>
    </citation>
    <scope>NUCLEOTIDE SEQUENCE [LARGE SCALE GENOMIC DNA]</scope>
    <source>
        <strain evidence="4 5">FIM1</strain>
    </source>
</reference>
<dbReference type="EMBL" id="CP015057">
    <property type="protein sequence ID" value="QGN16033.1"/>
    <property type="molecule type" value="Genomic_DNA"/>
</dbReference>
<evidence type="ECO:0000256" key="3">
    <source>
        <dbReference type="SAM" id="MobiDB-lite"/>
    </source>
</evidence>
<accession>A0ABX6EY84</accession>
<dbReference type="Pfam" id="PF09736">
    <property type="entry name" value="Bud13"/>
    <property type="match status" value="1"/>
</dbReference>
<proteinExistence type="inferred from homology"/>
<reference evidence="4 5" key="2">
    <citation type="submission" date="2019-11" db="EMBL/GenBank/DDBJ databases">
        <authorList>
            <person name="Lu H."/>
        </authorList>
    </citation>
    <scope>NUCLEOTIDE SEQUENCE [LARGE SCALE GENOMIC DNA]</scope>
    <source>
        <strain evidence="4 5">FIM1</strain>
    </source>
</reference>
<dbReference type="InterPro" id="IPR018609">
    <property type="entry name" value="Bud13"/>
</dbReference>
<evidence type="ECO:0000313" key="5">
    <source>
        <dbReference type="Proteomes" id="UP000422736"/>
    </source>
</evidence>
<gene>
    <name evidence="4" type="primary">CWC26</name>
    <name evidence="4" type="ORF">FIM1_2733</name>
</gene>
<dbReference type="InterPro" id="IPR051112">
    <property type="entry name" value="CWC26_splicing_factor"/>
</dbReference>
<dbReference type="PANTHER" id="PTHR31809">
    <property type="entry name" value="BUD13 HOMOLOG"/>
    <property type="match status" value="1"/>
</dbReference>
<comment type="similarity">
    <text evidence="1">Belongs to the CWC26 family.</text>
</comment>